<dbReference type="EMBL" id="BSFP01000055">
    <property type="protein sequence ID" value="GLL05302.1"/>
    <property type="molecule type" value="Genomic_DNA"/>
</dbReference>
<dbReference type="Gene3D" id="3.30.70.1280">
    <property type="entry name" value="SP0830-like domains"/>
    <property type="match status" value="1"/>
</dbReference>
<accession>A0A9W6KQB8</accession>
<name>A0A9W6KQB8_9ACTN</name>
<dbReference type="Pfam" id="PF08002">
    <property type="entry name" value="DUF1697"/>
    <property type="match status" value="1"/>
</dbReference>
<dbReference type="Proteomes" id="UP001143480">
    <property type="component" value="Unassembled WGS sequence"/>
</dbReference>
<proteinExistence type="predicted"/>
<evidence type="ECO:0000313" key="2">
    <source>
        <dbReference type="Proteomes" id="UP001143480"/>
    </source>
</evidence>
<dbReference type="PANTHER" id="PTHR36439:SF1">
    <property type="entry name" value="DUF1697 DOMAIN-CONTAINING PROTEIN"/>
    <property type="match status" value="1"/>
</dbReference>
<sequence length="180" mass="19169">MAGYAVLLKGINVGGNKKVAMADLRKLLTSLGFTDVATLLQSGNAVFTCADDAAPDQVAARIEQAIQDELGMTVRCLVRTGPELRAVIDGHPLAEVATNGSRMMAHFLSDVPAPALLAEFDPVTLDPERIVLGDRVIYQWCPDGVSDAPMVGPQVEKRLKVTVTARNWNTVTKLAAMLGA</sequence>
<keyword evidence="2" id="KW-1185">Reference proteome</keyword>
<evidence type="ECO:0008006" key="3">
    <source>
        <dbReference type="Google" id="ProtNLM"/>
    </source>
</evidence>
<dbReference type="InterPro" id="IPR012545">
    <property type="entry name" value="DUF1697"/>
</dbReference>
<reference evidence="1" key="2">
    <citation type="submission" date="2023-01" db="EMBL/GenBank/DDBJ databases">
        <authorList>
            <person name="Sun Q."/>
            <person name="Evtushenko L."/>
        </authorList>
    </citation>
    <scope>NUCLEOTIDE SEQUENCE</scope>
    <source>
        <strain evidence="1">VKM Ac-1321</strain>
    </source>
</reference>
<dbReference type="RefSeq" id="WP_261959870.1">
    <property type="nucleotide sequence ID" value="NZ_BAAAXA010000001.1"/>
</dbReference>
<dbReference type="SUPFAM" id="SSF160379">
    <property type="entry name" value="SP0830-like"/>
    <property type="match status" value="1"/>
</dbReference>
<reference evidence="1" key="1">
    <citation type="journal article" date="2014" name="Int. J. Syst. Evol. Microbiol.">
        <title>Complete genome sequence of Corynebacterium casei LMG S-19264T (=DSM 44701T), isolated from a smear-ripened cheese.</title>
        <authorList>
            <consortium name="US DOE Joint Genome Institute (JGI-PGF)"/>
            <person name="Walter F."/>
            <person name="Albersmeier A."/>
            <person name="Kalinowski J."/>
            <person name="Ruckert C."/>
        </authorList>
    </citation>
    <scope>NUCLEOTIDE SEQUENCE</scope>
    <source>
        <strain evidence="1">VKM Ac-1321</strain>
    </source>
</reference>
<comment type="caution">
    <text evidence="1">The sequence shown here is derived from an EMBL/GenBank/DDBJ whole genome shotgun (WGS) entry which is preliminary data.</text>
</comment>
<evidence type="ECO:0000313" key="1">
    <source>
        <dbReference type="EMBL" id="GLL05302.1"/>
    </source>
</evidence>
<dbReference type="PIRSF" id="PIRSF008502">
    <property type="entry name" value="UCP008502"/>
    <property type="match status" value="1"/>
</dbReference>
<organism evidence="1 2">
    <name type="scientific">Dactylosporangium matsuzakiense</name>
    <dbReference type="NCBI Taxonomy" id="53360"/>
    <lineage>
        <taxon>Bacteria</taxon>
        <taxon>Bacillati</taxon>
        <taxon>Actinomycetota</taxon>
        <taxon>Actinomycetes</taxon>
        <taxon>Micromonosporales</taxon>
        <taxon>Micromonosporaceae</taxon>
        <taxon>Dactylosporangium</taxon>
    </lineage>
</organism>
<dbReference type="AlphaFoldDB" id="A0A9W6KQB8"/>
<gene>
    <name evidence="1" type="ORF">GCM10017581_070490</name>
</gene>
<protein>
    <recommendedName>
        <fullName evidence="3">DUF1697 domain-containing protein</fullName>
    </recommendedName>
</protein>
<dbReference type="PANTHER" id="PTHR36439">
    <property type="entry name" value="BLL4334 PROTEIN"/>
    <property type="match status" value="1"/>
</dbReference>